<dbReference type="InterPro" id="IPR051933">
    <property type="entry name" value="Resuscitation_pf_RpfB"/>
</dbReference>
<dbReference type="PANTHER" id="PTHR39160">
    <property type="entry name" value="CELL WALL-BINDING PROTEIN YOCH"/>
    <property type="match status" value="1"/>
</dbReference>
<evidence type="ECO:0000256" key="1">
    <source>
        <dbReference type="ARBA" id="ARBA00022729"/>
    </source>
</evidence>
<dbReference type="PANTHER" id="PTHR39160:SF4">
    <property type="entry name" value="RESUSCITATION-PROMOTING FACTOR RPFB"/>
    <property type="match status" value="1"/>
</dbReference>
<name>A0A133N451_CLOPF</name>
<proteinExistence type="predicted"/>
<feature type="transmembrane region" description="Helical" evidence="2">
    <location>
        <begin position="23"/>
        <end position="42"/>
    </location>
</feature>
<accession>A0A133N451</accession>
<dbReference type="Gene3D" id="2.20.230.10">
    <property type="entry name" value="Resuscitation-promoting factor rpfb"/>
    <property type="match status" value="1"/>
</dbReference>
<dbReference type="Proteomes" id="UP000070646">
    <property type="component" value="Unassembled WGS sequence"/>
</dbReference>
<dbReference type="GO" id="GO:0009254">
    <property type="term" value="P:peptidoglycan turnover"/>
    <property type="evidence" value="ECO:0007669"/>
    <property type="project" value="InterPro"/>
</dbReference>
<dbReference type="AlphaFoldDB" id="A0A133N451"/>
<dbReference type="SMART" id="SM01208">
    <property type="entry name" value="G5"/>
    <property type="match status" value="1"/>
</dbReference>
<reference evidence="4 5" key="1">
    <citation type="submission" date="2016-01" db="EMBL/GenBank/DDBJ databases">
        <authorList>
            <person name="Oliw E.H."/>
        </authorList>
    </citation>
    <scope>NUCLEOTIDE SEQUENCE [LARGE SCALE GENOMIC DNA]</scope>
    <source>
        <strain evidence="4 5">MJR7757A</strain>
    </source>
</reference>
<dbReference type="Pfam" id="PF07501">
    <property type="entry name" value="G5"/>
    <property type="match status" value="1"/>
</dbReference>
<evidence type="ECO:0000256" key="2">
    <source>
        <dbReference type="SAM" id="Phobius"/>
    </source>
</evidence>
<dbReference type="InterPro" id="IPR011098">
    <property type="entry name" value="G5_dom"/>
</dbReference>
<dbReference type="PATRIC" id="fig|1502.174.peg.1977"/>
<dbReference type="CDD" id="cd22786">
    <property type="entry name" value="DPBB_YuiC-like"/>
    <property type="match status" value="1"/>
</dbReference>
<keyword evidence="2" id="KW-0472">Membrane</keyword>
<dbReference type="GO" id="GO:0004553">
    <property type="term" value="F:hydrolase activity, hydrolyzing O-glycosyl compounds"/>
    <property type="evidence" value="ECO:0007669"/>
    <property type="project" value="InterPro"/>
</dbReference>
<dbReference type="GO" id="GO:0019867">
    <property type="term" value="C:outer membrane"/>
    <property type="evidence" value="ECO:0007669"/>
    <property type="project" value="InterPro"/>
</dbReference>
<keyword evidence="2" id="KW-0812">Transmembrane</keyword>
<dbReference type="EMBL" id="LRPU01000094">
    <property type="protein sequence ID" value="KXA10973.1"/>
    <property type="molecule type" value="Genomic_DNA"/>
</dbReference>
<evidence type="ECO:0000259" key="3">
    <source>
        <dbReference type="PROSITE" id="PS51109"/>
    </source>
</evidence>
<dbReference type="Pfam" id="PF06725">
    <property type="entry name" value="3D"/>
    <property type="match status" value="1"/>
</dbReference>
<keyword evidence="1" id="KW-0732">Signal</keyword>
<dbReference type="InterPro" id="IPR036908">
    <property type="entry name" value="RlpA-like_sf"/>
</dbReference>
<sequence>MPEGGDNMVNIKKLFSKENRNKTLALGLTGLVLVGGIVVFSMRKTLNVVVNGERTEIVTYKGTVQGALHDNGITLAPKDKVTPSLESKISKNETITINKAVNVKVKTEDGEKEIVSAEDNVENMLKSEGISFDDDDKILPDKKESLKDGMNVEVVKVDVKKVTEVHPIEFTTEVKKDESKPQTYTEVLNDGQDGEKKVTRELVYENGKEVSNNVIQELVVKEPVNKEVVKGTKETQTLSRGGESINFKKKLSVKSTAYNHPLGSAEAYTASGMHVLRDPNGYSTIAVDPSVIPLGTKLYVEGYGYAIAADTGGAIKGNRVDLFFNTEAEASNWGVRNLDVYILN</sequence>
<dbReference type="Gene3D" id="2.40.40.10">
    <property type="entry name" value="RlpA-like domain"/>
    <property type="match status" value="1"/>
</dbReference>
<organism evidence="4 5">
    <name type="scientific">Clostridium perfringens</name>
    <dbReference type="NCBI Taxonomy" id="1502"/>
    <lineage>
        <taxon>Bacteria</taxon>
        <taxon>Bacillati</taxon>
        <taxon>Bacillota</taxon>
        <taxon>Clostridia</taxon>
        <taxon>Eubacteriales</taxon>
        <taxon>Clostridiaceae</taxon>
        <taxon>Clostridium</taxon>
    </lineage>
</organism>
<protein>
    <submittedName>
        <fullName evidence="4">3D domain protein</fullName>
    </submittedName>
</protein>
<comment type="caution">
    <text evidence="4">The sequence shown here is derived from an EMBL/GenBank/DDBJ whole genome shotgun (WGS) entry which is preliminary data.</text>
</comment>
<keyword evidence="2" id="KW-1133">Transmembrane helix</keyword>
<dbReference type="SUPFAM" id="SSF50685">
    <property type="entry name" value="Barwin-like endoglucanases"/>
    <property type="match status" value="1"/>
</dbReference>
<evidence type="ECO:0000313" key="4">
    <source>
        <dbReference type="EMBL" id="KXA10973.1"/>
    </source>
</evidence>
<dbReference type="InterPro" id="IPR007137">
    <property type="entry name" value="DUF348"/>
</dbReference>
<dbReference type="Pfam" id="PF03990">
    <property type="entry name" value="DUF348"/>
    <property type="match status" value="2"/>
</dbReference>
<dbReference type="InterPro" id="IPR010611">
    <property type="entry name" value="3D_dom"/>
</dbReference>
<gene>
    <name evidence="4" type="ORF">HMPREF3222_01963</name>
</gene>
<feature type="domain" description="G5" evidence="3">
    <location>
        <begin position="154"/>
        <end position="234"/>
    </location>
</feature>
<dbReference type="PROSITE" id="PS51109">
    <property type="entry name" value="G5"/>
    <property type="match status" value="1"/>
</dbReference>
<evidence type="ECO:0000313" key="5">
    <source>
        <dbReference type="Proteomes" id="UP000070646"/>
    </source>
</evidence>